<dbReference type="RefSeq" id="WP_128914607.1">
    <property type="nucleotide sequence ID" value="NZ_RDSM01000003.1"/>
</dbReference>
<dbReference type="SUPFAM" id="SSF52172">
    <property type="entry name" value="CheY-like"/>
    <property type="match status" value="1"/>
</dbReference>
<accession>A0A4Q0T069</accession>
<dbReference type="FunFam" id="3.20.20.450:FF:000001">
    <property type="entry name" value="Cyclic di-GMP phosphodiesterase yahA"/>
    <property type="match status" value="1"/>
</dbReference>
<evidence type="ECO:0000259" key="4">
    <source>
        <dbReference type="PROSITE" id="PS50887"/>
    </source>
</evidence>
<evidence type="ECO:0000259" key="2">
    <source>
        <dbReference type="PROSITE" id="PS50110"/>
    </source>
</evidence>
<evidence type="ECO:0000313" key="5">
    <source>
        <dbReference type="EMBL" id="RXH54891.1"/>
    </source>
</evidence>
<proteinExistence type="predicted"/>
<dbReference type="PANTHER" id="PTHR44757:SF2">
    <property type="entry name" value="BIOFILM ARCHITECTURE MAINTENANCE PROTEIN MBAA"/>
    <property type="match status" value="1"/>
</dbReference>
<dbReference type="SMART" id="SM00267">
    <property type="entry name" value="GGDEF"/>
    <property type="match status" value="1"/>
</dbReference>
<feature type="modified residue" description="4-aspartylphosphate" evidence="1">
    <location>
        <position position="52"/>
    </location>
</feature>
<dbReference type="Pfam" id="PF00072">
    <property type="entry name" value="Response_reg"/>
    <property type="match status" value="1"/>
</dbReference>
<name>A0A4Q0T069_9BACT</name>
<dbReference type="InterPro" id="IPR035919">
    <property type="entry name" value="EAL_sf"/>
</dbReference>
<dbReference type="Gene3D" id="3.20.20.450">
    <property type="entry name" value="EAL domain"/>
    <property type="match status" value="1"/>
</dbReference>
<dbReference type="InterPro" id="IPR043128">
    <property type="entry name" value="Rev_trsase/Diguanyl_cyclase"/>
</dbReference>
<dbReference type="SUPFAM" id="SSF141868">
    <property type="entry name" value="EAL domain-like"/>
    <property type="match status" value="1"/>
</dbReference>
<dbReference type="InterPro" id="IPR052155">
    <property type="entry name" value="Biofilm_reg_signaling"/>
</dbReference>
<dbReference type="Pfam" id="PF00563">
    <property type="entry name" value="EAL"/>
    <property type="match status" value="1"/>
</dbReference>
<protein>
    <submittedName>
        <fullName evidence="5">Diguanylate cyclase/phosphodiesterase (GGDEF &amp; EAL domains) with PAS/PAC sensor(S)</fullName>
    </submittedName>
</protein>
<gene>
    <name evidence="5" type="ORF">GRAN_3995</name>
</gene>
<evidence type="ECO:0000313" key="6">
    <source>
        <dbReference type="Proteomes" id="UP000289437"/>
    </source>
</evidence>
<dbReference type="SMART" id="SM00448">
    <property type="entry name" value="REC"/>
    <property type="match status" value="1"/>
</dbReference>
<dbReference type="PROSITE" id="PS50887">
    <property type="entry name" value="GGDEF"/>
    <property type="match status" value="1"/>
</dbReference>
<dbReference type="SUPFAM" id="SSF55073">
    <property type="entry name" value="Nucleotide cyclase"/>
    <property type="match status" value="1"/>
</dbReference>
<dbReference type="Gene3D" id="3.30.70.270">
    <property type="match status" value="1"/>
</dbReference>
<dbReference type="CDD" id="cd01948">
    <property type="entry name" value="EAL"/>
    <property type="match status" value="1"/>
</dbReference>
<evidence type="ECO:0000256" key="1">
    <source>
        <dbReference type="PROSITE-ProRule" id="PRU00169"/>
    </source>
</evidence>
<feature type="domain" description="EAL" evidence="3">
    <location>
        <begin position="317"/>
        <end position="573"/>
    </location>
</feature>
<reference evidence="6" key="2">
    <citation type="submission" date="2019-02" db="EMBL/GenBank/DDBJ databases">
        <title>Granulicella sibirica sp. nov., a psychrotolerant acidobacterium isolated from an organic soil layer in forested tundra, West Siberia.</title>
        <authorList>
            <person name="Oshkin I.Y."/>
            <person name="Kulichevskaya I.S."/>
            <person name="Rijpstra W.I.C."/>
            <person name="Sinninghe Damste J.S."/>
            <person name="Rakitin A.L."/>
            <person name="Ravin N.V."/>
            <person name="Dedysh S.N."/>
        </authorList>
    </citation>
    <scope>NUCLEOTIDE SEQUENCE [LARGE SCALE GENOMIC DNA]</scope>
    <source>
        <strain evidence="6">AF10</strain>
    </source>
</reference>
<dbReference type="PROSITE" id="PS50883">
    <property type="entry name" value="EAL"/>
    <property type="match status" value="1"/>
</dbReference>
<keyword evidence="6" id="KW-1185">Reference proteome</keyword>
<dbReference type="InterPro" id="IPR000160">
    <property type="entry name" value="GGDEF_dom"/>
</dbReference>
<dbReference type="OrthoDB" id="101222at2"/>
<dbReference type="InterPro" id="IPR011006">
    <property type="entry name" value="CheY-like_superfamily"/>
</dbReference>
<dbReference type="PANTHER" id="PTHR44757">
    <property type="entry name" value="DIGUANYLATE CYCLASE DGCP"/>
    <property type="match status" value="1"/>
</dbReference>
<comment type="caution">
    <text evidence="5">The sequence shown here is derived from an EMBL/GenBank/DDBJ whole genome shotgun (WGS) entry which is preliminary data.</text>
</comment>
<dbReference type="Pfam" id="PF00990">
    <property type="entry name" value="GGDEF"/>
    <property type="match status" value="1"/>
</dbReference>
<dbReference type="NCBIfam" id="TIGR00254">
    <property type="entry name" value="GGDEF"/>
    <property type="match status" value="1"/>
</dbReference>
<dbReference type="SMART" id="SM00052">
    <property type="entry name" value="EAL"/>
    <property type="match status" value="1"/>
</dbReference>
<dbReference type="InterPro" id="IPR029787">
    <property type="entry name" value="Nucleotide_cyclase"/>
</dbReference>
<dbReference type="EMBL" id="RDSM01000003">
    <property type="protein sequence ID" value="RXH54891.1"/>
    <property type="molecule type" value="Genomic_DNA"/>
</dbReference>
<sequence>MKILLADDDAVSRRFLQRTLERNGFEVVCFEDGIQAEACLLAPGSPRIAVLDWVMPGKDGPDICRQVRAHTGAPYVYLILLTSRGESQDVVTGLEAGADDYLTKPCNPDEMGARLRAGQRVLQLQDKLLHDARHDTLTGLPNRGFFVERLAESVARANSGAYQFAVLFVDVDRFKMINDSLGHLAGDELMKGVAVRLLDAVRTETALSRGDHAHEYADMVARIGGDEFVILLDGIADIRDGIGVAQRINSVLRAGFFIGGQDIFITTSIGISKSTGNLTDATEILRSADIAMYRAKVAGRARYEVGDTIGNAAALELLKFEQGLRRAIDNNQFDVYYQPIISLGDGRIVRLEALVRWHHPQLGLLSPASFIPVAEETGLILPIGEWVMHEAARQVQEWNATLTADDPLSLCVNISARQFEKHRLVPGVRRILEQTGLDPACLELELTESLTMQDAVLASEILRDLTQLGASISLDDFGTGYSSLSYLHRFPISTLKIDRSFIGAIEHRKESRDIVQTIITLGHNLGMTVVAEGVETEAQMHLLRSLQCDLAQGYLFSRPVEAHRVAAMLKERRQGGTLARSAEATKNQPVS</sequence>
<dbReference type="InterPro" id="IPR001633">
    <property type="entry name" value="EAL_dom"/>
</dbReference>
<dbReference type="CDD" id="cd01949">
    <property type="entry name" value="GGDEF"/>
    <property type="match status" value="1"/>
</dbReference>
<feature type="domain" description="Response regulatory" evidence="2">
    <location>
        <begin position="2"/>
        <end position="119"/>
    </location>
</feature>
<dbReference type="GO" id="GO:0000160">
    <property type="term" value="P:phosphorelay signal transduction system"/>
    <property type="evidence" value="ECO:0007669"/>
    <property type="project" value="InterPro"/>
</dbReference>
<dbReference type="CDD" id="cd17574">
    <property type="entry name" value="REC_OmpR"/>
    <property type="match status" value="1"/>
</dbReference>
<dbReference type="Proteomes" id="UP000289437">
    <property type="component" value="Unassembled WGS sequence"/>
</dbReference>
<dbReference type="Gene3D" id="3.40.50.2300">
    <property type="match status" value="1"/>
</dbReference>
<dbReference type="InterPro" id="IPR001789">
    <property type="entry name" value="Sig_transdc_resp-reg_receiver"/>
</dbReference>
<reference evidence="5 6" key="1">
    <citation type="submission" date="2018-11" db="EMBL/GenBank/DDBJ databases">
        <authorList>
            <person name="Mardanov A.V."/>
            <person name="Ravin N.V."/>
            <person name="Dedysh S.N."/>
        </authorList>
    </citation>
    <scope>NUCLEOTIDE SEQUENCE [LARGE SCALE GENOMIC DNA]</scope>
    <source>
        <strain evidence="5 6">AF10</strain>
    </source>
</reference>
<feature type="domain" description="GGDEF" evidence="4">
    <location>
        <begin position="162"/>
        <end position="308"/>
    </location>
</feature>
<evidence type="ECO:0000259" key="3">
    <source>
        <dbReference type="PROSITE" id="PS50883"/>
    </source>
</evidence>
<dbReference type="AlphaFoldDB" id="A0A4Q0T069"/>
<dbReference type="PROSITE" id="PS50110">
    <property type="entry name" value="RESPONSE_REGULATORY"/>
    <property type="match status" value="1"/>
</dbReference>
<organism evidence="5 6">
    <name type="scientific">Granulicella sibirica</name>
    <dbReference type="NCBI Taxonomy" id="2479048"/>
    <lineage>
        <taxon>Bacteria</taxon>
        <taxon>Pseudomonadati</taxon>
        <taxon>Acidobacteriota</taxon>
        <taxon>Terriglobia</taxon>
        <taxon>Terriglobales</taxon>
        <taxon>Acidobacteriaceae</taxon>
        <taxon>Granulicella</taxon>
    </lineage>
</organism>
<keyword evidence="1" id="KW-0597">Phosphoprotein</keyword>